<proteinExistence type="predicted"/>
<dbReference type="Proteomes" id="UP001140949">
    <property type="component" value="Unassembled WGS sequence"/>
</dbReference>
<keyword evidence="2" id="KW-1185">Reference proteome</keyword>
<gene>
    <name evidence="1" type="ORF">M6B38_296170</name>
</gene>
<reference evidence="1" key="2">
    <citation type="submission" date="2023-04" db="EMBL/GenBank/DDBJ databases">
        <authorList>
            <person name="Bruccoleri R.E."/>
            <person name="Oakeley E.J."/>
            <person name="Faust A.-M."/>
            <person name="Dessus-Babus S."/>
            <person name="Altorfer M."/>
            <person name="Burckhardt D."/>
            <person name="Oertli M."/>
            <person name="Naumann U."/>
            <person name="Petersen F."/>
            <person name="Wong J."/>
        </authorList>
    </citation>
    <scope>NUCLEOTIDE SEQUENCE</scope>
    <source>
        <strain evidence="1">GSM-AAB239-AS_SAM_17_03QT</strain>
        <tissue evidence="1">Leaf</tissue>
    </source>
</reference>
<evidence type="ECO:0000313" key="2">
    <source>
        <dbReference type="Proteomes" id="UP001140949"/>
    </source>
</evidence>
<dbReference type="EMBL" id="JANAVB010007174">
    <property type="protein sequence ID" value="KAJ6843653.1"/>
    <property type="molecule type" value="Genomic_DNA"/>
</dbReference>
<sequence>MRLHSFIPSRECIPVVQMNSMMSTQRKKVEPIDIMCNLFLYCISFS</sequence>
<comment type="caution">
    <text evidence="1">The sequence shown here is derived from an EMBL/GenBank/DDBJ whole genome shotgun (WGS) entry which is preliminary data.</text>
</comment>
<protein>
    <submittedName>
        <fullName evidence="1">Uncharacterized protein</fullName>
    </submittedName>
</protein>
<accession>A0AAX6HSH3</accession>
<name>A0AAX6HSH3_IRIPA</name>
<dbReference type="AlphaFoldDB" id="A0AAX6HSH3"/>
<organism evidence="1 2">
    <name type="scientific">Iris pallida</name>
    <name type="common">Sweet iris</name>
    <dbReference type="NCBI Taxonomy" id="29817"/>
    <lineage>
        <taxon>Eukaryota</taxon>
        <taxon>Viridiplantae</taxon>
        <taxon>Streptophyta</taxon>
        <taxon>Embryophyta</taxon>
        <taxon>Tracheophyta</taxon>
        <taxon>Spermatophyta</taxon>
        <taxon>Magnoliopsida</taxon>
        <taxon>Liliopsida</taxon>
        <taxon>Asparagales</taxon>
        <taxon>Iridaceae</taxon>
        <taxon>Iridoideae</taxon>
        <taxon>Irideae</taxon>
        <taxon>Iris</taxon>
    </lineage>
</organism>
<evidence type="ECO:0000313" key="1">
    <source>
        <dbReference type="EMBL" id="KAJ6843653.1"/>
    </source>
</evidence>
<reference evidence="1" key="1">
    <citation type="journal article" date="2023" name="GigaByte">
        <title>Genome assembly of the bearded iris, Iris pallida Lam.</title>
        <authorList>
            <person name="Bruccoleri R.E."/>
            <person name="Oakeley E.J."/>
            <person name="Faust A.M.E."/>
            <person name="Altorfer M."/>
            <person name="Dessus-Babus S."/>
            <person name="Burckhardt D."/>
            <person name="Oertli M."/>
            <person name="Naumann U."/>
            <person name="Petersen F."/>
            <person name="Wong J."/>
        </authorList>
    </citation>
    <scope>NUCLEOTIDE SEQUENCE</scope>
    <source>
        <strain evidence="1">GSM-AAB239-AS_SAM_17_03QT</strain>
    </source>
</reference>